<keyword evidence="7" id="KW-0788">Thiol protease</keyword>
<evidence type="ECO:0000256" key="7">
    <source>
        <dbReference type="ARBA" id="ARBA00022807"/>
    </source>
</evidence>
<comment type="catalytic activity">
    <reaction evidence="1">
        <text>Thiol-dependent hydrolysis of ester, thioester, amide, peptide and isopeptide bonds formed by the C-terminal Gly of ubiquitin (a 76-residue protein attached to proteins as an intracellular targeting signal).</text>
        <dbReference type="EC" id="3.4.19.12"/>
    </reaction>
</comment>
<evidence type="ECO:0000256" key="9">
    <source>
        <dbReference type="ARBA" id="ARBA00023163"/>
    </source>
</evidence>
<evidence type="ECO:0000256" key="8">
    <source>
        <dbReference type="ARBA" id="ARBA00023015"/>
    </source>
</evidence>
<dbReference type="PANTHER" id="PTHR14159:SF0">
    <property type="entry name" value="ATAXIN-3-RELATED"/>
    <property type="match status" value="1"/>
</dbReference>
<dbReference type="EMBL" id="HBIJ01022814">
    <property type="protein sequence ID" value="CAE0374150.1"/>
    <property type="molecule type" value="Transcribed_RNA"/>
</dbReference>
<dbReference type="GO" id="GO:0016579">
    <property type="term" value="P:protein deubiquitination"/>
    <property type="evidence" value="ECO:0007669"/>
    <property type="project" value="InterPro"/>
</dbReference>
<evidence type="ECO:0000256" key="2">
    <source>
        <dbReference type="ARBA" id="ARBA00004123"/>
    </source>
</evidence>
<feature type="active site" evidence="12">
    <location>
        <position position="52"/>
    </location>
</feature>
<sequence length="318" mass="34277">MVIKGISDLNNAESGGGDSSNFAAFGDGPVDGEKMSSDFYGLLHEKQIGALCAVHALNNLMQERRFDEVQLASIAMELDEAERVTLGGERLAGEHASENVRADGFFSVQVVVLALQRVGVMCSQISADKSSESYVSIPARESGFILNRREHWFALRKVGGEWFDLNSMFAAPKHMSAMTLDSFFKEQQALGYSIFVVRGALPSSPLDSDRKRLQAAISQCKYQAGGSLPGINTTNDKGGDTDFKAFSGSGQSLNEPQIDPALLAAAQNDPDLAAAISASLTTNASMRDAKSDADEIRRKRLARFENNSASNAQKPRSN</sequence>
<dbReference type="EC" id="3.4.19.12" evidence="3"/>
<feature type="compositionally biased region" description="Basic and acidic residues" evidence="13">
    <location>
        <begin position="287"/>
        <end position="297"/>
    </location>
</feature>
<feature type="active site" description="Nucleophile" evidence="11">
    <location>
        <position position="52"/>
    </location>
</feature>
<accession>A0A7S3K4C6</accession>
<dbReference type="Pfam" id="PF02099">
    <property type="entry name" value="Josephin"/>
    <property type="match status" value="1"/>
</dbReference>
<dbReference type="AlphaFoldDB" id="A0A7S3K4C6"/>
<evidence type="ECO:0000256" key="13">
    <source>
        <dbReference type="SAM" id="MobiDB-lite"/>
    </source>
</evidence>
<keyword evidence="10" id="KW-0539">Nucleus</keyword>
<dbReference type="PROSITE" id="PS50957">
    <property type="entry name" value="JOSEPHIN"/>
    <property type="match status" value="1"/>
</dbReference>
<dbReference type="GO" id="GO:0006508">
    <property type="term" value="P:proteolysis"/>
    <property type="evidence" value="ECO:0007669"/>
    <property type="project" value="UniProtKB-KW"/>
</dbReference>
<organism evidence="15">
    <name type="scientific">Aureoumbra lagunensis</name>
    <dbReference type="NCBI Taxonomy" id="44058"/>
    <lineage>
        <taxon>Eukaryota</taxon>
        <taxon>Sar</taxon>
        <taxon>Stramenopiles</taxon>
        <taxon>Ochrophyta</taxon>
        <taxon>Pelagophyceae</taxon>
        <taxon>Pelagomonadales</taxon>
        <taxon>Aureoumbra</taxon>
    </lineage>
</organism>
<keyword evidence="4" id="KW-0645">Protease</keyword>
<evidence type="ECO:0000256" key="10">
    <source>
        <dbReference type="ARBA" id="ARBA00023242"/>
    </source>
</evidence>
<feature type="active site" evidence="12">
    <location>
        <position position="151"/>
    </location>
</feature>
<dbReference type="Gene3D" id="3.90.70.40">
    <property type="match status" value="1"/>
</dbReference>
<evidence type="ECO:0000256" key="12">
    <source>
        <dbReference type="PROSITE-ProRule" id="PRU00331"/>
    </source>
</evidence>
<feature type="region of interest" description="Disordered" evidence="13">
    <location>
        <begin position="283"/>
        <end position="318"/>
    </location>
</feature>
<evidence type="ECO:0000313" key="15">
    <source>
        <dbReference type="EMBL" id="CAE0374150.1"/>
    </source>
</evidence>
<evidence type="ECO:0000256" key="6">
    <source>
        <dbReference type="ARBA" id="ARBA00022801"/>
    </source>
</evidence>
<feature type="active site" description="Proton acceptor" evidence="11">
    <location>
        <position position="151"/>
    </location>
</feature>
<dbReference type="Gene3D" id="1.10.287.10">
    <property type="entry name" value="S15/NS1, RNA-binding"/>
    <property type="match status" value="1"/>
</dbReference>
<keyword evidence="6 12" id="KW-0378">Hydrolase</keyword>
<feature type="compositionally biased region" description="Polar residues" evidence="13">
    <location>
        <begin position="305"/>
        <end position="318"/>
    </location>
</feature>
<evidence type="ECO:0000256" key="11">
    <source>
        <dbReference type="PIRSR" id="PIRSR633865-1"/>
    </source>
</evidence>
<keyword evidence="9" id="KW-0804">Transcription</keyword>
<dbReference type="GO" id="GO:0005634">
    <property type="term" value="C:nucleus"/>
    <property type="evidence" value="ECO:0007669"/>
    <property type="project" value="UniProtKB-SubCell"/>
</dbReference>
<keyword evidence="5" id="KW-0833">Ubl conjugation pathway</keyword>
<dbReference type="PANTHER" id="PTHR14159">
    <property type="entry name" value="ATAXIN-3-RELATED"/>
    <property type="match status" value="1"/>
</dbReference>
<protein>
    <recommendedName>
        <fullName evidence="3">ubiquitinyl hydrolase 1</fullName>
        <ecNumber evidence="3">3.4.19.12</ecNumber>
    </recommendedName>
</protein>
<evidence type="ECO:0000256" key="3">
    <source>
        <dbReference type="ARBA" id="ARBA00012759"/>
    </source>
</evidence>
<feature type="active site" evidence="11 12">
    <location>
        <position position="166"/>
    </location>
</feature>
<dbReference type="InterPro" id="IPR033865">
    <property type="entry name" value="Ataxin-3"/>
</dbReference>
<gene>
    <name evidence="15" type="ORF">ALAG00032_LOCUS14953</name>
</gene>
<dbReference type="SMART" id="SM01246">
    <property type="entry name" value="Josephin"/>
    <property type="match status" value="1"/>
</dbReference>
<evidence type="ECO:0000259" key="14">
    <source>
        <dbReference type="PROSITE" id="PS50957"/>
    </source>
</evidence>
<dbReference type="InterPro" id="IPR006155">
    <property type="entry name" value="Josephin"/>
</dbReference>
<evidence type="ECO:0000256" key="5">
    <source>
        <dbReference type="ARBA" id="ARBA00022786"/>
    </source>
</evidence>
<keyword evidence="8" id="KW-0805">Transcription regulation</keyword>
<dbReference type="PRINTS" id="PR01233">
    <property type="entry name" value="JOSEPHIN"/>
</dbReference>
<comment type="subcellular location">
    <subcellularLocation>
        <location evidence="2">Nucleus</location>
    </subcellularLocation>
</comment>
<evidence type="ECO:0000256" key="1">
    <source>
        <dbReference type="ARBA" id="ARBA00000707"/>
    </source>
</evidence>
<dbReference type="GO" id="GO:0004843">
    <property type="term" value="F:cysteine-type deubiquitinase activity"/>
    <property type="evidence" value="ECO:0007669"/>
    <property type="project" value="UniProtKB-EC"/>
</dbReference>
<name>A0A7S3K4C6_9STRA</name>
<feature type="domain" description="Josephin" evidence="14">
    <location>
        <begin position="39"/>
        <end position="212"/>
    </location>
</feature>
<evidence type="ECO:0000256" key="4">
    <source>
        <dbReference type="ARBA" id="ARBA00022670"/>
    </source>
</evidence>
<reference evidence="15" key="1">
    <citation type="submission" date="2021-01" db="EMBL/GenBank/DDBJ databases">
        <authorList>
            <person name="Corre E."/>
            <person name="Pelletier E."/>
            <person name="Niang G."/>
            <person name="Scheremetjew M."/>
            <person name="Finn R."/>
            <person name="Kale V."/>
            <person name="Holt S."/>
            <person name="Cochrane G."/>
            <person name="Meng A."/>
            <person name="Brown T."/>
            <person name="Cohen L."/>
        </authorList>
    </citation>
    <scope>NUCLEOTIDE SEQUENCE</scope>
    <source>
        <strain evidence="15">CCMP1510</strain>
    </source>
</reference>
<proteinExistence type="predicted"/>